<dbReference type="InterPro" id="IPR036388">
    <property type="entry name" value="WH-like_DNA-bd_sf"/>
</dbReference>
<dbReference type="Gene3D" id="1.10.10.10">
    <property type="entry name" value="Winged helix-like DNA-binding domain superfamily/Winged helix DNA-binding domain"/>
    <property type="match status" value="1"/>
</dbReference>
<evidence type="ECO:0000313" key="6">
    <source>
        <dbReference type="EMBL" id="MPN32346.1"/>
    </source>
</evidence>
<keyword evidence="3" id="KW-0238">DNA-binding</keyword>
<dbReference type="GO" id="GO:0032993">
    <property type="term" value="C:protein-DNA complex"/>
    <property type="evidence" value="ECO:0007669"/>
    <property type="project" value="TreeGrafter"/>
</dbReference>
<dbReference type="SMART" id="SM00862">
    <property type="entry name" value="Trans_reg_C"/>
    <property type="match status" value="1"/>
</dbReference>
<organism evidence="6">
    <name type="scientific">bioreactor metagenome</name>
    <dbReference type="NCBI Taxonomy" id="1076179"/>
    <lineage>
        <taxon>unclassified sequences</taxon>
        <taxon>metagenomes</taxon>
        <taxon>ecological metagenomes</taxon>
    </lineage>
</organism>
<evidence type="ECO:0000259" key="5">
    <source>
        <dbReference type="PROSITE" id="PS51755"/>
    </source>
</evidence>
<dbReference type="Pfam" id="PF00486">
    <property type="entry name" value="Trans_reg_C"/>
    <property type="match status" value="1"/>
</dbReference>
<dbReference type="GO" id="GO:0000976">
    <property type="term" value="F:transcription cis-regulatory region binding"/>
    <property type="evidence" value="ECO:0007669"/>
    <property type="project" value="TreeGrafter"/>
</dbReference>
<dbReference type="PANTHER" id="PTHR48111:SF76">
    <property type="entry name" value="TWO-COMPONENT RESPONSE REGULATOR"/>
    <property type="match status" value="1"/>
</dbReference>
<protein>
    <submittedName>
        <fullName evidence="6">Transcriptional activator protein CopR</fullName>
    </submittedName>
</protein>
<dbReference type="InterPro" id="IPR016032">
    <property type="entry name" value="Sig_transdc_resp-reg_C-effctor"/>
</dbReference>
<keyword evidence="4" id="KW-0804">Transcription</keyword>
<keyword evidence="2" id="KW-0805">Transcription regulation</keyword>
<dbReference type="CDD" id="cd00383">
    <property type="entry name" value="trans_reg_C"/>
    <property type="match status" value="1"/>
</dbReference>
<dbReference type="GO" id="GO:0005829">
    <property type="term" value="C:cytosol"/>
    <property type="evidence" value="ECO:0007669"/>
    <property type="project" value="TreeGrafter"/>
</dbReference>
<dbReference type="FunFam" id="1.10.10.10:FF:000005">
    <property type="entry name" value="Two-component system response regulator"/>
    <property type="match status" value="1"/>
</dbReference>
<name>A0A645H1I7_9ZZZZ</name>
<dbReference type="InterPro" id="IPR001867">
    <property type="entry name" value="OmpR/PhoB-type_DNA-bd"/>
</dbReference>
<dbReference type="EMBL" id="VSSQ01084298">
    <property type="protein sequence ID" value="MPN32346.1"/>
    <property type="molecule type" value="Genomic_DNA"/>
</dbReference>
<evidence type="ECO:0000256" key="1">
    <source>
        <dbReference type="ARBA" id="ARBA00022553"/>
    </source>
</evidence>
<evidence type="ECO:0000256" key="4">
    <source>
        <dbReference type="ARBA" id="ARBA00023163"/>
    </source>
</evidence>
<evidence type="ECO:0000256" key="3">
    <source>
        <dbReference type="ARBA" id="ARBA00023125"/>
    </source>
</evidence>
<dbReference type="SUPFAM" id="SSF46894">
    <property type="entry name" value="C-terminal effector domain of the bipartite response regulators"/>
    <property type="match status" value="1"/>
</dbReference>
<dbReference type="PROSITE" id="PS51755">
    <property type="entry name" value="OMPR_PHOB"/>
    <property type="match status" value="1"/>
</dbReference>
<dbReference type="AlphaFoldDB" id="A0A645H1I7"/>
<proteinExistence type="predicted"/>
<dbReference type="InterPro" id="IPR039420">
    <property type="entry name" value="WalR-like"/>
</dbReference>
<accession>A0A645H1I7</accession>
<evidence type="ECO:0000256" key="2">
    <source>
        <dbReference type="ARBA" id="ARBA00023015"/>
    </source>
</evidence>
<sequence length="116" mass="13208">MRRSRPGNDVTTLQLGDLTMDLTQRQARRGARSIALKPREFRLLAYLMLHPDQSLTRTMLLEAVWDYRFDPQTNLIDVQISRLRSKLHGPGEPPLLHTVRGVGYRLSAEPGATSSR</sequence>
<gene>
    <name evidence="6" type="primary">copR_7</name>
    <name evidence="6" type="ORF">SDC9_179824</name>
</gene>
<comment type="caution">
    <text evidence="6">The sequence shown here is derived from an EMBL/GenBank/DDBJ whole genome shotgun (WGS) entry which is preliminary data.</text>
</comment>
<reference evidence="6" key="1">
    <citation type="submission" date="2019-08" db="EMBL/GenBank/DDBJ databases">
        <authorList>
            <person name="Kucharzyk K."/>
            <person name="Murdoch R.W."/>
            <person name="Higgins S."/>
            <person name="Loffler F."/>
        </authorList>
    </citation>
    <scope>NUCLEOTIDE SEQUENCE</scope>
</reference>
<dbReference type="GO" id="GO:0006355">
    <property type="term" value="P:regulation of DNA-templated transcription"/>
    <property type="evidence" value="ECO:0007669"/>
    <property type="project" value="InterPro"/>
</dbReference>
<feature type="domain" description="OmpR/PhoB-type" evidence="5">
    <location>
        <begin position="10"/>
        <end position="108"/>
    </location>
</feature>
<dbReference type="PANTHER" id="PTHR48111">
    <property type="entry name" value="REGULATOR OF RPOS"/>
    <property type="match status" value="1"/>
</dbReference>
<dbReference type="GO" id="GO:0000156">
    <property type="term" value="F:phosphorelay response regulator activity"/>
    <property type="evidence" value="ECO:0007669"/>
    <property type="project" value="TreeGrafter"/>
</dbReference>
<keyword evidence="1" id="KW-0597">Phosphoprotein</keyword>